<proteinExistence type="predicted"/>
<dbReference type="GeneID" id="78822507"/>
<evidence type="ECO:0000313" key="3">
    <source>
        <dbReference type="EMBL" id="MFC7142172.1"/>
    </source>
</evidence>
<dbReference type="SUPFAM" id="SSF46785">
    <property type="entry name" value="Winged helix' DNA-binding domain"/>
    <property type="match status" value="1"/>
</dbReference>
<dbReference type="Pfam" id="PF25213">
    <property type="entry name" value="HVO_A0261_N"/>
    <property type="match status" value="1"/>
</dbReference>
<dbReference type="InterPro" id="IPR013561">
    <property type="entry name" value="FilR1_middle_dom"/>
</dbReference>
<gene>
    <name evidence="3" type="ORF">ACFQMA_20335</name>
</gene>
<accession>A0ABD5Y9H8</accession>
<evidence type="ECO:0000313" key="4">
    <source>
        <dbReference type="Proteomes" id="UP001596432"/>
    </source>
</evidence>
<evidence type="ECO:0000259" key="1">
    <source>
        <dbReference type="Pfam" id="PF08350"/>
    </source>
</evidence>
<protein>
    <submittedName>
        <fullName evidence="3">Helix-turn-helix transcriptional regulator</fullName>
    </submittedName>
</protein>
<dbReference type="Proteomes" id="UP001596432">
    <property type="component" value="Unassembled WGS sequence"/>
</dbReference>
<feature type="domain" description="HVO-A0261-like N-terminal" evidence="2">
    <location>
        <begin position="14"/>
        <end position="86"/>
    </location>
</feature>
<dbReference type="InterPro" id="IPR036390">
    <property type="entry name" value="WH_DNA-bd_sf"/>
</dbReference>
<dbReference type="EMBL" id="JBHTAS010000001">
    <property type="protein sequence ID" value="MFC7142172.1"/>
    <property type="molecule type" value="Genomic_DNA"/>
</dbReference>
<dbReference type="AlphaFoldDB" id="A0ABD5Y9H8"/>
<feature type="domain" description="Methanogenesis regulatory protein FilR1 middle" evidence="1">
    <location>
        <begin position="121"/>
        <end position="247"/>
    </location>
</feature>
<dbReference type="InterPro" id="IPR057527">
    <property type="entry name" value="HVO_A0261-like_N"/>
</dbReference>
<organism evidence="3 4">
    <name type="scientific">Halosimplex aquaticum</name>
    <dbReference type="NCBI Taxonomy" id="3026162"/>
    <lineage>
        <taxon>Archaea</taxon>
        <taxon>Methanobacteriati</taxon>
        <taxon>Methanobacteriota</taxon>
        <taxon>Stenosarchaea group</taxon>
        <taxon>Halobacteria</taxon>
        <taxon>Halobacteriales</taxon>
        <taxon>Haloarculaceae</taxon>
        <taxon>Halosimplex</taxon>
    </lineage>
</organism>
<evidence type="ECO:0000259" key="2">
    <source>
        <dbReference type="Pfam" id="PF25213"/>
    </source>
</evidence>
<sequence>MGPESVSDVLDIYTRRTDLLCLVCAGTLDKRELERQVDCSRPTIDRSFRELEEMGVLRSSGTAHELTAFGQLFCREFTRTRATLTTLTELSDVLSVLPRDSPIDMRLLRGATVHRAKEHAPQEPFLDVVDAAADATEIRGYSSTVLPSYVDAFYSLVVEEGMTATLVFTSDVVETLERNYPDRFADLVEAGHTAVYETATTEMYGLLVGDDVVAVPVGDDGGSLEGIIVNDTAAALAWGEACFEDLVSAEDTTEL</sequence>
<comment type="caution">
    <text evidence="3">The sequence shown here is derived from an EMBL/GenBank/DDBJ whole genome shotgun (WGS) entry which is preliminary data.</text>
</comment>
<dbReference type="Pfam" id="PF08350">
    <property type="entry name" value="FilR1_middle"/>
    <property type="match status" value="1"/>
</dbReference>
<dbReference type="RefSeq" id="WP_274323243.1">
    <property type="nucleotide sequence ID" value="NZ_CP118158.1"/>
</dbReference>
<keyword evidence="4" id="KW-1185">Reference proteome</keyword>
<name>A0ABD5Y9H8_9EURY</name>
<reference evidence="3 4" key="1">
    <citation type="journal article" date="2019" name="Int. J. Syst. Evol. Microbiol.">
        <title>The Global Catalogue of Microorganisms (GCM) 10K type strain sequencing project: providing services to taxonomists for standard genome sequencing and annotation.</title>
        <authorList>
            <consortium name="The Broad Institute Genomics Platform"/>
            <consortium name="The Broad Institute Genome Sequencing Center for Infectious Disease"/>
            <person name="Wu L."/>
            <person name="Ma J."/>
        </authorList>
    </citation>
    <scope>NUCLEOTIDE SEQUENCE [LARGE SCALE GENOMIC DNA]</scope>
    <source>
        <strain evidence="3 4">XZYJT29</strain>
    </source>
</reference>